<dbReference type="AlphaFoldDB" id="A0A9X4M412"/>
<dbReference type="InterPro" id="IPR051685">
    <property type="entry name" value="Ycf3/AcsC/BcsC/TPR_MFPF"/>
</dbReference>
<dbReference type="SUPFAM" id="SSF48452">
    <property type="entry name" value="TPR-like"/>
    <property type="match status" value="1"/>
</dbReference>
<evidence type="ECO:0000313" key="5">
    <source>
        <dbReference type="Proteomes" id="UP001152872"/>
    </source>
</evidence>
<evidence type="ECO:0000313" key="4">
    <source>
        <dbReference type="EMBL" id="MDG3493326.1"/>
    </source>
</evidence>
<dbReference type="PANTHER" id="PTHR44943:SF8">
    <property type="entry name" value="TPR REPEAT-CONTAINING PROTEIN MJ0263"/>
    <property type="match status" value="1"/>
</dbReference>
<evidence type="ECO:0000256" key="1">
    <source>
        <dbReference type="ARBA" id="ARBA00022737"/>
    </source>
</evidence>
<dbReference type="SMART" id="SM00028">
    <property type="entry name" value="TPR"/>
    <property type="match status" value="3"/>
</dbReference>
<accession>A0A9X4M412</accession>
<dbReference type="RefSeq" id="WP_144052476.1">
    <property type="nucleotide sequence ID" value="NZ_VBTY01000009.1"/>
</dbReference>
<sequence length="289" mass="32686">MRYIKCNCFKTTISTKLMSSETTTHRESIDADKVNVAIEALASGNIGNAESLLLEVIANTPLEYSNSEEDDEGISIKFWDQTNFIHYVTWQKKQGLLNKNICWIGNAYPRAHYYMGFLCVKQKQFDRAIEFLSKGQSLEPTNPNFVFEMALVLVQSGRRKESLALYDQVTEITPYVSLKDLAVACRGRGFVFIEMGELDKAEVAFKSSLQIEPNNDVALNELQYIKHLRQGGSTTFAEAVPSTVSDLSRCSVCGQEFNNGTVVSLDGMPIIICKQCDPKLTKKWWQFWK</sequence>
<dbReference type="InterPro" id="IPR011990">
    <property type="entry name" value="TPR-like_helical_dom_sf"/>
</dbReference>
<feature type="repeat" description="TPR" evidence="3">
    <location>
        <begin position="182"/>
        <end position="215"/>
    </location>
</feature>
<proteinExistence type="predicted"/>
<evidence type="ECO:0000256" key="3">
    <source>
        <dbReference type="PROSITE-ProRule" id="PRU00339"/>
    </source>
</evidence>
<name>A0A9X4M412_9CYAN</name>
<keyword evidence="5" id="KW-1185">Reference proteome</keyword>
<dbReference type="Gene3D" id="1.25.40.10">
    <property type="entry name" value="Tetratricopeptide repeat domain"/>
    <property type="match status" value="1"/>
</dbReference>
<keyword evidence="1" id="KW-0677">Repeat</keyword>
<dbReference type="PANTHER" id="PTHR44943">
    <property type="entry name" value="CELLULOSE SYNTHASE OPERON PROTEIN C"/>
    <property type="match status" value="1"/>
</dbReference>
<organism evidence="4 5">
    <name type="scientific">Pseudanabaena catenata USMAC16</name>
    <dbReference type="NCBI Taxonomy" id="1855837"/>
    <lineage>
        <taxon>Bacteria</taxon>
        <taxon>Bacillati</taxon>
        <taxon>Cyanobacteriota</taxon>
        <taxon>Cyanophyceae</taxon>
        <taxon>Pseudanabaenales</taxon>
        <taxon>Pseudanabaenaceae</taxon>
        <taxon>Pseudanabaena</taxon>
    </lineage>
</organism>
<comment type="caution">
    <text evidence="4">The sequence shown here is derived from an EMBL/GenBank/DDBJ whole genome shotgun (WGS) entry which is preliminary data.</text>
</comment>
<reference evidence="4" key="1">
    <citation type="submission" date="2019-05" db="EMBL/GenBank/DDBJ databases">
        <title>Whole genome sequencing of Pseudanabaena catenata USMAC16.</title>
        <authorList>
            <person name="Khan Z."/>
            <person name="Omar W.M."/>
            <person name="Convey P."/>
            <person name="Merican F."/>
            <person name="Najimudin N."/>
        </authorList>
    </citation>
    <scope>NUCLEOTIDE SEQUENCE</scope>
    <source>
        <strain evidence="4">USMAC16</strain>
    </source>
</reference>
<dbReference type="Proteomes" id="UP001152872">
    <property type="component" value="Unassembled WGS sequence"/>
</dbReference>
<dbReference type="InterPro" id="IPR019734">
    <property type="entry name" value="TPR_rpt"/>
</dbReference>
<dbReference type="PROSITE" id="PS50005">
    <property type="entry name" value="TPR"/>
    <property type="match status" value="2"/>
</dbReference>
<evidence type="ECO:0000256" key="2">
    <source>
        <dbReference type="ARBA" id="ARBA00022803"/>
    </source>
</evidence>
<gene>
    <name evidence="4" type="ORF">FEV09_02035</name>
</gene>
<keyword evidence="2 3" id="KW-0802">TPR repeat</keyword>
<protein>
    <submittedName>
        <fullName evidence="4">Tetratricopeptide repeat protein</fullName>
    </submittedName>
</protein>
<dbReference type="Pfam" id="PF13181">
    <property type="entry name" value="TPR_8"/>
    <property type="match status" value="1"/>
</dbReference>
<dbReference type="EMBL" id="VBTY01000009">
    <property type="protein sequence ID" value="MDG3493326.1"/>
    <property type="molecule type" value="Genomic_DNA"/>
</dbReference>
<feature type="repeat" description="TPR" evidence="3">
    <location>
        <begin position="109"/>
        <end position="142"/>
    </location>
</feature>